<dbReference type="InterPro" id="IPR002579">
    <property type="entry name" value="Met_Sox_Rdtase_MsrB_dom"/>
</dbReference>
<dbReference type="GO" id="GO:0005737">
    <property type="term" value="C:cytoplasm"/>
    <property type="evidence" value="ECO:0007669"/>
    <property type="project" value="TreeGrafter"/>
</dbReference>
<dbReference type="FunFam" id="2.170.150.20:FF:000001">
    <property type="entry name" value="Peptide methionine sulfoxide reductase MsrB"/>
    <property type="match status" value="1"/>
</dbReference>
<dbReference type="InterPro" id="IPR028427">
    <property type="entry name" value="Met_Sox_Rdtase_MsrB"/>
</dbReference>
<dbReference type="EMBL" id="CAFAAM010000272">
    <property type="protein sequence ID" value="CAB4817356.1"/>
    <property type="molecule type" value="Genomic_DNA"/>
</dbReference>
<evidence type="ECO:0000256" key="7">
    <source>
        <dbReference type="ARBA" id="ARBA00048488"/>
    </source>
</evidence>
<evidence type="ECO:0000313" key="14">
    <source>
        <dbReference type="EMBL" id="CAB4965838.1"/>
    </source>
</evidence>
<dbReference type="GO" id="GO:0030091">
    <property type="term" value="P:protein repair"/>
    <property type="evidence" value="ECO:0007669"/>
    <property type="project" value="InterPro"/>
</dbReference>
<evidence type="ECO:0000256" key="1">
    <source>
        <dbReference type="ARBA" id="ARBA00001947"/>
    </source>
</evidence>
<keyword evidence="4" id="KW-0479">Metal-binding</keyword>
<comment type="similarity">
    <text evidence="2">Belongs to the MsrB Met sulfoxide reductase family.</text>
</comment>
<organism evidence="9">
    <name type="scientific">freshwater metagenome</name>
    <dbReference type="NCBI Taxonomy" id="449393"/>
    <lineage>
        <taxon>unclassified sequences</taxon>
        <taxon>metagenomes</taxon>
        <taxon>ecological metagenomes</taxon>
    </lineage>
</organism>
<accession>A0A6J5ZWI1</accession>
<dbReference type="Gene3D" id="2.170.150.20">
    <property type="entry name" value="Peptide methionine sulfoxide reductase"/>
    <property type="match status" value="1"/>
</dbReference>
<comment type="catalytic activity">
    <reaction evidence="7">
        <text>L-methionyl-[protein] + [thioredoxin]-disulfide + H2O = L-methionyl-(R)-S-oxide-[protein] + [thioredoxin]-dithiol</text>
        <dbReference type="Rhea" id="RHEA:24164"/>
        <dbReference type="Rhea" id="RHEA-COMP:10698"/>
        <dbReference type="Rhea" id="RHEA-COMP:10700"/>
        <dbReference type="Rhea" id="RHEA-COMP:12313"/>
        <dbReference type="Rhea" id="RHEA-COMP:12314"/>
        <dbReference type="ChEBI" id="CHEBI:15377"/>
        <dbReference type="ChEBI" id="CHEBI:16044"/>
        <dbReference type="ChEBI" id="CHEBI:29950"/>
        <dbReference type="ChEBI" id="CHEBI:45764"/>
        <dbReference type="ChEBI" id="CHEBI:50058"/>
        <dbReference type="EC" id="1.8.4.12"/>
    </reaction>
</comment>
<dbReference type="PANTHER" id="PTHR10173:SF52">
    <property type="entry name" value="METHIONINE-R-SULFOXIDE REDUCTASE B1"/>
    <property type="match status" value="1"/>
</dbReference>
<dbReference type="GO" id="GO:0006979">
    <property type="term" value="P:response to oxidative stress"/>
    <property type="evidence" value="ECO:0007669"/>
    <property type="project" value="InterPro"/>
</dbReference>
<evidence type="ECO:0000313" key="12">
    <source>
        <dbReference type="EMBL" id="CAB4728492.1"/>
    </source>
</evidence>
<evidence type="ECO:0000256" key="3">
    <source>
        <dbReference type="ARBA" id="ARBA00012499"/>
    </source>
</evidence>
<evidence type="ECO:0000256" key="5">
    <source>
        <dbReference type="ARBA" id="ARBA00022833"/>
    </source>
</evidence>
<keyword evidence="6" id="KW-0560">Oxidoreductase</keyword>
<evidence type="ECO:0000256" key="2">
    <source>
        <dbReference type="ARBA" id="ARBA00007174"/>
    </source>
</evidence>
<protein>
    <recommendedName>
        <fullName evidence="3">peptide-methionine (R)-S-oxide reductase</fullName>
        <ecNumber evidence="3">1.8.4.12</ecNumber>
    </recommendedName>
</protein>
<dbReference type="EMBL" id="CAFBNJ010000160">
    <property type="protein sequence ID" value="CAB4965838.1"/>
    <property type="molecule type" value="Genomic_DNA"/>
</dbReference>
<dbReference type="EC" id="1.8.4.12" evidence="3"/>
<name>A0A6J5ZWI1_9ZZZZ</name>
<feature type="domain" description="MsrB" evidence="8">
    <location>
        <begin position="13"/>
        <end position="135"/>
    </location>
</feature>
<dbReference type="HAMAP" id="MF_01400">
    <property type="entry name" value="MsrB"/>
    <property type="match status" value="1"/>
</dbReference>
<dbReference type="NCBIfam" id="TIGR00357">
    <property type="entry name" value="peptide-methionine (R)-S-oxide reductase MsrB"/>
    <property type="match status" value="1"/>
</dbReference>
<evidence type="ECO:0000313" key="15">
    <source>
        <dbReference type="EMBL" id="CAB4980907.1"/>
    </source>
</evidence>
<evidence type="ECO:0000259" key="8">
    <source>
        <dbReference type="PROSITE" id="PS51790"/>
    </source>
</evidence>
<dbReference type="InterPro" id="IPR011057">
    <property type="entry name" value="Mss4-like_sf"/>
</dbReference>
<comment type="cofactor">
    <cofactor evidence="1">
        <name>Zn(2+)</name>
        <dbReference type="ChEBI" id="CHEBI:29105"/>
    </cofactor>
</comment>
<sequence>MSDSLPSDPTERAEALRQRLSEEQFQVTQCSATERAFTGKYWDCHDDGTYHCIVCDAQLFSSDTKFDSGTGWPSFFDPMTNDAVATVVDATHGMVRTEAICAGCGAHLGHVFDDGPGPTGLRYCMNSASLDLKPAQN</sequence>
<dbReference type="PROSITE" id="PS51790">
    <property type="entry name" value="MSRB"/>
    <property type="match status" value="1"/>
</dbReference>
<dbReference type="EMBL" id="CAEZTY010000145">
    <property type="protein sequence ID" value="CAB4602305.1"/>
    <property type="molecule type" value="Genomic_DNA"/>
</dbReference>
<dbReference type="EMBL" id="CAEZXY010000194">
    <property type="protein sequence ID" value="CAB4728492.1"/>
    <property type="molecule type" value="Genomic_DNA"/>
</dbReference>
<reference evidence="9" key="1">
    <citation type="submission" date="2020-05" db="EMBL/GenBank/DDBJ databases">
        <authorList>
            <person name="Chiriac C."/>
            <person name="Salcher M."/>
            <person name="Ghai R."/>
            <person name="Kavagutti S V."/>
        </authorList>
    </citation>
    <scope>NUCLEOTIDE SEQUENCE</scope>
</reference>
<dbReference type="AlphaFoldDB" id="A0A6J5ZWI1"/>
<evidence type="ECO:0000313" key="16">
    <source>
        <dbReference type="EMBL" id="CAB5077970.1"/>
    </source>
</evidence>
<evidence type="ECO:0000313" key="13">
    <source>
        <dbReference type="EMBL" id="CAB4817356.1"/>
    </source>
</evidence>
<dbReference type="Pfam" id="PF01641">
    <property type="entry name" value="SelR"/>
    <property type="match status" value="1"/>
</dbReference>
<dbReference type="PANTHER" id="PTHR10173">
    <property type="entry name" value="METHIONINE SULFOXIDE REDUCTASE"/>
    <property type="match status" value="1"/>
</dbReference>
<dbReference type="EMBL" id="CAESAL010000140">
    <property type="protein sequence ID" value="CAB4347004.1"/>
    <property type="molecule type" value="Genomic_DNA"/>
</dbReference>
<dbReference type="SUPFAM" id="SSF51316">
    <property type="entry name" value="Mss4-like"/>
    <property type="match status" value="1"/>
</dbReference>
<gene>
    <name evidence="11" type="ORF">UFOPK1762_02012</name>
    <name evidence="12" type="ORF">UFOPK2624_02170</name>
    <name evidence="13" type="ORF">UFOPK3010_01546</name>
    <name evidence="9" type="ORF">UFOPK3331_02073</name>
    <name evidence="14" type="ORF">UFOPK3785_01945</name>
    <name evidence="15" type="ORF">UFOPK3927_00709</name>
    <name evidence="10" type="ORF">UFOPK4201_01049</name>
    <name evidence="16" type="ORF">UFOPK4371_01269</name>
</gene>
<dbReference type="EMBL" id="CAEUNJ010000041">
    <property type="protein sequence ID" value="CAB4371779.1"/>
    <property type="molecule type" value="Genomic_DNA"/>
</dbReference>
<evidence type="ECO:0000313" key="10">
    <source>
        <dbReference type="EMBL" id="CAB4371779.1"/>
    </source>
</evidence>
<evidence type="ECO:0000256" key="6">
    <source>
        <dbReference type="ARBA" id="ARBA00023002"/>
    </source>
</evidence>
<dbReference type="GO" id="GO:0033743">
    <property type="term" value="F:peptide-methionine (R)-S-oxide reductase activity"/>
    <property type="evidence" value="ECO:0007669"/>
    <property type="project" value="UniProtKB-EC"/>
</dbReference>
<evidence type="ECO:0000313" key="9">
    <source>
        <dbReference type="EMBL" id="CAB4347004.1"/>
    </source>
</evidence>
<dbReference type="GO" id="GO:0046872">
    <property type="term" value="F:metal ion binding"/>
    <property type="evidence" value="ECO:0007669"/>
    <property type="project" value="UniProtKB-KW"/>
</dbReference>
<dbReference type="EMBL" id="CAFBOK010000067">
    <property type="protein sequence ID" value="CAB4980907.1"/>
    <property type="molecule type" value="Genomic_DNA"/>
</dbReference>
<keyword evidence="5" id="KW-0862">Zinc</keyword>
<evidence type="ECO:0000313" key="11">
    <source>
        <dbReference type="EMBL" id="CAB4602305.1"/>
    </source>
</evidence>
<proteinExistence type="inferred from homology"/>
<dbReference type="EMBL" id="CAFBRD010000075">
    <property type="protein sequence ID" value="CAB5077970.1"/>
    <property type="molecule type" value="Genomic_DNA"/>
</dbReference>
<evidence type="ECO:0000256" key="4">
    <source>
        <dbReference type="ARBA" id="ARBA00022723"/>
    </source>
</evidence>